<dbReference type="AlphaFoldDB" id="A0A7L4UQ27"/>
<dbReference type="InterPro" id="IPR011990">
    <property type="entry name" value="TPR-like_helical_dom_sf"/>
</dbReference>
<reference evidence="2 3" key="1">
    <citation type="submission" date="2018-05" db="EMBL/GenBank/DDBJ databases">
        <title>Genomic Encyclopedia of Type Strains, Phase IV (KMG-IV): sequencing the most valuable type-strain genomes for metagenomic binning, comparative biology and taxonomic classification.</title>
        <authorList>
            <person name="Goeker M."/>
        </authorList>
    </citation>
    <scope>NUCLEOTIDE SEQUENCE [LARGE SCALE GENOMIC DNA]</scope>
    <source>
        <strain evidence="2 3">DSM 28579</strain>
    </source>
</reference>
<dbReference type="Pfam" id="PF13181">
    <property type="entry name" value="TPR_8"/>
    <property type="match status" value="1"/>
</dbReference>
<dbReference type="PROSITE" id="PS50005">
    <property type="entry name" value="TPR"/>
    <property type="match status" value="2"/>
</dbReference>
<gene>
    <name evidence="2" type="ORF">C7377_1487</name>
</gene>
<sequence>MKRVSILLAVLMIAVGAIAQKSKWREANSYLSKGKLDQAKESIDTALKDASLQNEAKAYYTKGEIYQAIAQDPTGLFQKLDENAASMAYEAYMKALELDSKGKLKKKVKINVINLTNALANEGANAFEKENYKGAVDRFEKVLEIQNSDLVKMEGIDTAMMFNVALAAEKAEDYDKAIKYYNEVKEYGYQEAKTYARLSAALKGAGKEDEATKVLEEGAEKYPNDLNIIFELINKNLLGGTPEKAAEYVDKAIELEPNNASLYRAKGSIYEKTGDIEQAKVWYEKAVEMNPDDFASQYNVAVMLLKAVEKRREEVNDIMDQAEYDAAVEDLYDRYAETLPYFEKAHSINPEDVGTIQILKEIYFKLRERSPEMMEKYEKYNAMLQ</sequence>
<evidence type="ECO:0000313" key="3">
    <source>
        <dbReference type="Proteomes" id="UP000251835"/>
    </source>
</evidence>
<organism evidence="2 3">
    <name type="scientific">Balneicella halophila</name>
    <dbReference type="NCBI Taxonomy" id="1537566"/>
    <lineage>
        <taxon>Bacteria</taxon>
        <taxon>Pseudomonadati</taxon>
        <taxon>Bacteroidota</taxon>
        <taxon>Bacteroidia</taxon>
        <taxon>Bacteroidales</taxon>
        <taxon>Balneicellaceae</taxon>
        <taxon>Balneicella</taxon>
    </lineage>
</organism>
<keyword evidence="1" id="KW-0802">TPR repeat</keyword>
<dbReference type="OrthoDB" id="739506at2"/>
<dbReference type="Proteomes" id="UP000251835">
    <property type="component" value="Unassembled WGS sequence"/>
</dbReference>
<feature type="repeat" description="TPR" evidence="1">
    <location>
        <begin position="116"/>
        <end position="149"/>
    </location>
</feature>
<keyword evidence="3" id="KW-1185">Reference proteome</keyword>
<dbReference type="RefSeq" id="WP_116496712.1">
    <property type="nucleotide sequence ID" value="NZ_QENZ01000005.1"/>
</dbReference>
<dbReference type="Pfam" id="PF13432">
    <property type="entry name" value="TPR_16"/>
    <property type="match status" value="1"/>
</dbReference>
<dbReference type="InterPro" id="IPR019734">
    <property type="entry name" value="TPR_rpt"/>
</dbReference>
<comment type="caution">
    <text evidence="2">The sequence shown here is derived from an EMBL/GenBank/DDBJ whole genome shotgun (WGS) entry which is preliminary data.</text>
</comment>
<name>A0A7L4UQ27_BALHA</name>
<evidence type="ECO:0000313" key="2">
    <source>
        <dbReference type="EMBL" id="PVX49850.1"/>
    </source>
</evidence>
<dbReference type="PANTHER" id="PTHR12558">
    <property type="entry name" value="CELL DIVISION CYCLE 16,23,27"/>
    <property type="match status" value="1"/>
</dbReference>
<protein>
    <submittedName>
        <fullName evidence="2">Tetratricopeptide repeat protein</fullName>
    </submittedName>
</protein>
<evidence type="ECO:0000256" key="1">
    <source>
        <dbReference type="PROSITE-ProRule" id="PRU00339"/>
    </source>
</evidence>
<dbReference type="PANTHER" id="PTHR12558:SF13">
    <property type="entry name" value="CELL DIVISION CYCLE PROTEIN 27 HOMOLOG"/>
    <property type="match status" value="1"/>
</dbReference>
<dbReference type="EMBL" id="QENZ01000005">
    <property type="protein sequence ID" value="PVX49850.1"/>
    <property type="molecule type" value="Genomic_DNA"/>
</dbReference>
<feature type="repeat" description="TPR" evidence="1">
    <location>
        <begin position="260"/>
        <end position="293"/>
    </location>
</feature>
<dbReference type="SMART" id="SM00028">
    <property type="entry name" value="TPR"/>
    <property type="match status" value="6"/>
</dbReference>
<dbReference type="SUPFAM" id="SSF48452">
    <property type="entry name" value="TPR-like"/>
    <property type="match status" value="1"/>
</dbReference>
<dbReference type="Gene3D" id="1.25.40.10">
    <property type="entry name" value="Tetratricopeptide repeat domain"/>
    <property type="match status" value="3"/>
</dbReference>
<dbReference type="PROSITE" id="PS50293">
    <property type="entry name" value="TPR_REGION"/>
    <property type="match status" value="1"/>
</dbReference>
<proteinExistence type="predicted"/>
<accession>A0A7L4UQ27</accession>